<organism evidence="8 9">
    <name type="scientific">Phoxinus phoxinus</name>
    <name type="common">Eurasian minnow</name>
    <dbReference type="NCBI Taxonomy" id="58324"/>
    <lineage>
        <taxon>Eukaryota</taxon>
        <taxon>Metazoa</taxon>
        <taxon>Chordata</taxon>
        <taxon>Craniata</taxon>
        <taxon>Vertebrata</taxon>
        <taxon>Euteleostomi</taxon>
        <taxon>Actinopterygii</taxon>
        <taxon>Neopterygii</taxon>
        <taxon>Teleostei</taxon>
        <taxon>Ostariophysi</taxon>
        <taxon>Cypriniformes</taxon>
        <taxon>Leuciscidae</taxon>
        <taxon>Phoxininae</taxon>
        <taxon>Phoxinus</taxon>
    </lineage>
</organism>
<comment type="subcellular location">
    <subcellularLocation>
        <location evidence="1">Cell projection</location>
        <location evidence="1">Cilium</location>
    </subcellularLocation>
</comment>
<evidence type="ECO:0000313" key="9">
    <source>
        <dbReference type="Proteomes" id="UP001364617"/>
    </source>
</evidence>
<dbReference type="PROSITE" id="PS51450">
    <property type="entry name" value="LRR"/>
    <property type="match status" value="5"/>
</dbReference>
<evidence type="ECO:0008006" key="10">
    <source>
        <dbReference type="Google" id="ProtNLM"/>
    </source>
</evidence>
<accession>A0AAN9DPW9</accession>
<keyword evidence="5" id="KW-0969">Cilium</keyword>
<gene>
    <name evidence="8" type="ORF">R3I93_000710</name>
</gene>
<feature type="region of interest" description="Disordered" evidence="7">
    <location>
        <begin position="315"/>
        <end position="378"/>
    </location>
</feature>
<dbReference type="EMBL" id="JAYKXH010000001">
    <property type="protein sequence ID" value="KAK7176566.1"/>
    <property type="molecule type" value="Genomic_DNA"/>
</dbReference>
<evidence type="ECO:0000256" key="3">
    <source>
        <dbReference type="ARBA" id="ARBA00022614"/>
    </source>
</evidence>
<evidence type="ECO:0000256" key="1">
    <source>
        <dbReference type="ARBA" id="ARBA00004138"/>
    </source>
</evidence>
<proteinExistence type="inferred from homology"/>
<evidence type="ECO:0000256" key="2">
    <source>
        <dbReference type="ARBA" id="ARBA00006453"/>
    </source>
</evidence>
<dbReference type="FunFam" id="3.80.10.10:FF:000331">
    <property type="entry name" value="Dynein assembly factor 1, axonemal homolog"/>
    <property type="match status" value="1"/>
</dbReference>
<dbReference type="PANTHER" id="PTHR45973:SF9">
    <property type="entry name" value="LEUCINE-RICH REPEAT-CONTAINING PROTEIN 46"/>
    <property type="match status" value="1"/>
</dbReference>
<keyword evidence="4" id="KW-0677">Repeat</keyword>
<protein>
    <recommendedName>
        <fullName evidence="10">Dynein assembly factor 1, axonemal</fullName>
    </recommendedName>
</protein>
<dbReference type="SUPFAM" id="SSF52075">
    <property type="entry name" value="Outer arm dynein light chain 1"/>
    <property type="match status" value="1"/>
</dbReference>
<sequence>MQTKMTKLSTTLNAEEGTRVESEEKDTSEGVVSFAPGQESQSGAADGTTVNGDSIEAKASESRTMSSGPRITKEFLREQCKKNKLYLTPRLNDTLYLHFKGFSCIEGLEDYTGLRCLWLECNGIRKIENLENQTELRCLFLHQNLIHTLENLEPLSKLCTLNVSNNYIKAIENISCLSELSTLQISHNTLENVSDMEELSHCPSISVLDLSHNRIRDPALISVLERMPDLRVLNLLGNEVIKKIPNYRKTLILHLKQLTYLDDRPVFPKDRACAEAWAAGGLEGERKEREMWQTRERRKIQESLDAMTAIKENALKQREGREHLEKGLIEPPISVIEDQSPQNETPEIAPAESDNSKTAQEQTDPSASETQHICQSASDEEEIIQTTLDLNISNLSKSERPQTGLEQILHPSFDQEQTGQSATLGLKTKEEKWQKMLVPYQGTEPSQSHHSGSVAGPGALITELISEDEIETIVLSERPALTIDDLPDLEDEDTSLILQATSQSVIRPKIQVISDDETESEAVTSLYHWPQLDAVAPDQSQLLFSVSTKRTSVKQQSPDCVSQLEAGDNFPKTAETRKMILIEELD</sequence>
<feature type="compositionally biased region" description="Polar residues" evidence="7">
    <location>
        <begin position="1"/>
        <end position="13"/>
    </location>
</feature>
<keyword evidence="6" id="KW-0966">Cell projection</keyword>
<evidence type="ECO:0000256" key="4">
    <source>
        <dbReference type="ARBA" id="ARBA00022737"/>
    </source>
</evidence>
<reference evidence="8 9" key="1">
    <citation type="submission" date="2024-02" db="EMBL/GenBank/DDBJ databases">
        <title>Chromosome-level genome assembly of the Eurasian Minnow (Phoxinus phoxinus).</title>
        <authorList>
            <person name="Oriowo T.O."/>
            <person name="Martin S."/>
            <person name="Stange M."/>
            <person name="Chrysostomakis Y."/>
            <person name="Brown T."/>
            <person name="Winkler S."/>
            <person name="Kukowka S."/>
            <person name="Myers E.W."/>
            <person name="Bohne A."/>
        </authorList>
    </citation>
    <scope>NUCLEOTIDE SEQUENCE [LARGE SCALE GENOMIC DNA]</scope>
    <source>
        <strain evidence="8">ZFMK-TIS-60720</strain>
        <tissue evidence="8">Whole Organism</tissue>
    </source>
</reference>
<feature type="compositionally biased region" description="Basic and acidic residues" evidence="7">
    <location>
        <begin position="16"/>
        <end position="28"/>
    </location>
</feature>
<dbReference type="InterPro" id="IPR050576">
    <property type="entry name" value="Cilia_flagella_integrity"/>
</dbReference>
<dbReference type="PANTHER" id="PTHR45973">
    <property type="entry name" value="PROTEIN PHOSPHATASE 1 REGULATORY SUBUNIT SDS22-RELATED"/>
    <property type="match status" value="1"/>
</dbReference>
<evidence type="ECO:0000256" key="5">
    <source>
        <dbReference type="ARBA" id="ARBA00023069"/>
    </source>
</evidence>
<keyword evidence="9" id="KW-1185">Reference proteome</keyword>
<feature type="region of interest" description="Disordered" evidence="7">
    <location>
        <begin position="1"/>
        <end position="51"/>
    </location>
</feature>
<feature type="compositionally biased region" description="Polar residues" evidence="7">
    <location>
        <begin position="356"/>
        <end position="377"/>
    </location>
</feature>
<dbReference type="SMART" id="SM00365">
    <property type="entry name" value="LRR_SD22"/>
    <property type="match status" value="4"/>
</dbReference>
<feature type="compositionally biased region" description="Basic and acidic residues" evidence="7">
    <location>
        <begin position="315"/>
        <end position="328"/>
    </location>
</feature>
<dbReference type="Pfam" id="PF14580">
    <property type="entry name" value="LRR_9"/>
    <property type="match status" value="1"/>
</dbReference>
<comment type="caution">
    <text evidence="8">The sequence shown here is derived from an EMBL/GenBank/DDBJ whole genome shotgun (WGS) entry which is preliminary data.</text>
</comment>
<evidence type="ECO:0000256" key="6">
    <source>
        <dbReference type="ARBA" id="ARBA00023273"/>
    </source>
</evidence>
<dbReference type="AlphaFoldDB" id="A0AAN9DPW9"/>
<dbReference type="GO" id="GO:0005930">
    <property type="term" value="C:axoneme"/>
    <property type="evidence" value="ECO:0007669"/>
    <property type="project" value="TreeGrafter"/>
</dbReference>
<dbReference type="Proteomes" id="UP001364617">
    <property type="component" value="Unassembled WGS sequence"/>
</dbReference>
<dbReference type="InterPro" id="IPR032675">
    <property type="entry name" value="LRR_dom_sf"/>
</dbReference>
<dbReference type="GO" id="GO:0035082">
    <property type="term" value="P:axoneme assembly"/>
    <property type="evidence" value="ECO:0007669"/>
    <property type="project" value="TreeGrafter"/>
</dbReference>
<evidence type="ECO:0000256" key="7">
    <source>
        <dbReference type="SAM" id="MobiDB-lite"/>
    </source>
</evidence>
<feature type="compositionally biased region" description="Polar residues" evidence="7">
    <location>
        <begin position="38"/>
        <end position="51"/>
    </location>
</feature>
<keyword evidence="3" id="KW-0433">Leucine-rich repeat</keyword>
<dbReference type="FunFam" id="3.80.10.10:FF:000166">
    <property type="entry name" value="Dynein assembly factor 1, axonemal"/>
    <property type="match status" value="1"/>
</dbReference>
<dbReference type="Gene3D" id="3.80.10.10">
    <property type="entry name" value="Ribonuclease Inhibitor"/>
    <property type="match status" value="2"/>
</dbReference>
<dbReference type="GO" id="GO:0070840">
    <property type="term" value="F:dynein complex binding"/>
    <property type="evidence" value="ECO:0007669"/>
    <property type="project" value="TreeGrafter"/>
</dbReference>
<dbReference type="InterPro" id="IPR001611">
    <property type="entry name" value="Leu-rich_rpt"/>
</dbReference>
<comment type="similarity">
    <text evidence="2">Belongs to the DNAAF1 family.</text>
</comment>
<name>A0AAN9DPW9_9TELE</name>
<evidence type="ECO:0000313" key="8">
    <source>
        <dbReference type="EMBL" id="KAK7176566.1"/>
    </source>
</evidence>